<evidence type="ECO:0000313" key="2">
    <source>
        <dbReference type="EMBL" id="MBJ3806695.1"/>
    </source>
</evidence>
<organism evidence="2 3">
    <name type="scientific">Streptomyces flavofungini</name>
    <dbReference type="NCBI Taxonomy" id="68200"/>
    <lineage>
        <taxon>Bacteria</taxon>
        <taxon>Bacillati</taxon>
        <taxon>Actinomycetota</taxon>
        <taxon>Actinomycetes</taxon>
        <taxon>Kitasatosporales</taxon>
        <taxon>Streptomycetaceae</taxon>
        <taxon>Streptomyces</taxon>
    </lineage>
</organism>
<feature type="domain" description="DUF5753" evidence="1">
    <location>
        <begin position="25"/>
        <end position="195"/>
    </location>
</feature>
<name>A0ABS0X0J5_9ACTN</name>
<dbReference type="RefSeq" id="WP_190116234.1">
    <property type="nucleotide sequence ID" value="NZ_BMVR01000005.1"/>
</dbReference>
<reference evidence="2 3" key="1">
    <citation type="submission" date="2020-12" db="EMBL/GenBank/DDBJ databases">
        <title>Streptomyces typhae sp. nov., a novel endophytic actinomycete isolated from the root of cattail pollen (Typha angustifolia L.).</title>
        <authorList>
            <person name="Peng C."/>
            <person name="Liu C."/>
        </authorList>
    </citation>
    <scope>NUCLEOTIDE SEQUENCE [LARGE SCALE GENOMIC DNA]</scope>
    <source>
        <strain evidence="2 3">JCM 4753</strain>
    </source>
</reference>
<keyword evidence="3" id="KW-1185">Reference proteome</keyword>
<comment type="caution">
    <text evidence="2">The sequence shown here is derived from an EMBL/GenBank/DDBJ whole genome shotgun (WGS) entry which is preliminary data.</text>
</comment>
<evidence type="ECO:0000259" key="1">
    <source>
        <dbReference type="Pfam" id="PF19054"/>
    </source>
</evidence>
<protein>
    <submittedName>
        <fullName evidence="2">XRE family transcriptional regulator</fullName>
    </submittedName>
</protein>
<sequence>MSNTPASQKTWDELLEEGMGPTQEAFLDLVGKTKESKNYCPEVVWGNLQTPDYVRAMLRLVVNFFETPDDVEDGVRARTARAELIGKGGRTYHVLLCQEALRKNIGGADVMRGQLNRLLESFELPGLTLGVIPDRSLLAVFPGHSFGIFDGKRVEIELFGDCPTRTDQQQIDRYQKAFGLLEQSAVYGEDAKAIVRAELAALD</sequence>
<dbReference type="Pfam" id="PF19054">
    <property type="entry name" value="DUF5753"/>
    <property type="match status" value="1"/>
</dbReference>
<gene>
    <name evidence="2" type="ORF">JGB26_06120</name>
</gene>
<accession>A0ABS0X0J5</accession>
<dbReference type="EMBL" id="JAEKOZ010000003">
    <property type="protein sequence ID" value="MBJ3806695.1"/>
    <property type="molecule type" value="Genomic_DNA"/>
</dbReference>
<proteinExistence type="predicted"/>
<dbReference type="Proteomes" id="UP000634780">
    <property type="component" value="Unassembled WGS sequence"/>
</dbReference>
<dbReference type="InterPro" id="IPR043917">
    <property type="entry name" value="DUF5753"/>
</dbReference>
<evidence type="ECO:0000313" key="3">
    <source>
        <dbReference type="Proteomes" id="UP000634780"/>
    </source>
</evidence>